<dbReference type="GO" id="GO:0016020">
    <property type="term" value="C:membrane"/>
    <property type="evidence" value="ECO:0007669"/>
    <property type="project" value="UniProtKB-SubCell"/>
</dbReference>
<dbReference type="AlphaFoldDB" id="B9KGT1"/>
<evidence type="ECO:0000256" key="4">
    <source>
        <dbReference type="ARBA" id="ARBA00022989"/>
    </source>
</evidence>
<comment type="subunit">
    <text evidence="6">HflC and HflK may interact to form a multimeric complex.</text>
</comment>
<name>B9KGT1_ANAMF</name>
<evidence type="ECO:0000256" key="5">
    <source>
        <dbReference type="ARBA" id="ARBA00023136"/>
    </source>
</evidence>
<dbReference type="STRING" id="320483.AMF_803"/>
<dbReference type="SMART" id="SM00244">
    <property type="entry name" value="PHB"/>
    <property type="match status" value="1"/>
</dbReference>
<dbReference type="CDD" id="cd03404">
    <property type="entry name" value="SPFH_HflK"/>
    <property type="match status" value="1"/>
</dbReference>
<comment type="subcellular location">
    <subcellularLocation>
        <location evidence="1">Membrane</location>
        <topology evidence="1">Single-pass membrane protein</topology>
    </subcellularLocation>
</comment>
<dbReference type="InterPro" id="IPR036013">
    <property type="entry name" value="Band_7/SPFH_dom_sf"/>
</dbReference>
<dbReference type="EMBL" id="CP001079">
    <property type="protein sequence ID" value="ACM49635.1"/>
    <property type="molecule type" value="Genomic_DNA"/>
</dbReference>
<feature type="region of interest" description="Disordered" evidence="7">
    <location>
        <begin position="1"/>
        <end position="25"/>
    </location>
</feature>
<dbReference type="PANTHER" id="PTHR43327:SF2">
    <property type="entry name" value="MODULATOR OF FTSH PROTEASE HFLK"/>
    <property type="match status" value="1"/>
</dbReference>
<evidence type="ECO:0000313" key="9">
    <source>
        <dbReference type="EMBL" id="ACM49635.1"/>
    </source>
</evidence>
<dbReference type="InterPro" id="IPR010201">
    <property type="entry name" value="HflK"/>
</dbReference>
<dbReference type="Proteomes" id="UP000007307">
    <property type="component" value="Chromosome"/>
</dbReference>
<proteinExistence type="inferred from homology"/>
<keyword evidence="3" id="KW-0812">Transmembrane</keyword>
<keyword evidence="5" id="KW-0472">Membrane</keyword>
<dbReference type="Pfam" id="PF01145">
    <property type="entry name" value="Band_7"/>
    <property type="match status" value="1"/>
</dbReference>
<comment type="similarity">
    <text evidence="2 6">Belongs to the band 7/mec-2 family. HflK subfamily.</text>
</comment>
<feature type="domain" description="Band 7" evidence="8">
    <location>
        <begin position="78"/>
        <end position="257"/>
    </location>
</feature>
<evidence type="ECO:0000256" key="7">
    <source>
        <dbReference type="SAM" id="MobiDB-lite"/>
    </source>
</evidence>
<dbReference type="PANTHER" id="PTHR43327">
    <property type="entry name" value="STOMATIN-LIKE PROTEIN 2, MITOCHONDRIAL"/>
    <property type="match status" value="1"/>
</dbReference>
<reference evidence="9 10" key="1">
    <citation type="journal article" date="2009" name="BMC Genomics">
        <title>Conservation in the face of diversity: multistrain analysis of an intracellular bacterium.</title>
        <authorList>
            <person name="Dark M.J."/>
            <person name="Herndon D.R."/>
            <person name="Kappmeyer L.S."/>
            <person name="Gonzales M.P."/>
            <person name="Nordeen E."/>
            <person name="Palmer G.H."/>
            <person name="Knowles D.P. Jr."/>
            <person name="Brayton K.A."/>
        </authorList>
    </citation>
    <scope>NUCLEOTIDE SEQUENCE [LARGE SCALE GENOMIC DNA]</scope>
    <source>
        <strain evidence="9 10">Florida</strain>
    </source>
</reference>
<dbReference type="eggNOG" id="COG0330">
    <property type="taxonomic scope" value="Bacteria"/>
</dbReference>
<dbReference type="Gene3D" id="3.30.479.30">
    <property type="entry name" value="Band 7 domain"/>
    <property type="match status" value="1"/>
</dbReference>
<evidence type="ECO:0000256" key="1">
    <source>
        <dbReference type="ARBA" id="ARBA00004167"/>
    </source>
</evidence>
<organism evidence="9 10">
    <name type="scientific">Anaplasma marginale (strain Florida)</name>
    <dbReference type="NCBI Taxonomy" id="320483"/>
    <lineage>
        <taxon>Bacteria</taxon>
        <taxon>Pseudomonadati</taxon>
        <taxon>Pseudomonadota</taxon>
        <taxon>Alphaproteobacteria</taxon>
        <taxon>Rickettsiales</taxon>
        <taxon>Anaplasmataceae</taxon>
        <taxon>Anaplasma</taxon>
    </lineage>
</organism>
<sequence>MVVFMSDGGDPWGGESGEGFEKPKNGKRFGDSQFDGLFEGVRSALNEFPGGKHPGDFVLKYSHLLLLLASLTVLYACTGFYVVNPEEKAVELLFGKYRKVTEPGLRFWLPRPFGKVLKVKVEIVSKEEIGSGVYRGDGGEHSHGEGIMLTGDENIVNINFDVQWKVTDAYKYLFCVRDGRPGATVKNAAESAMREIIGKSTLAFAIEGEGRASIAYETKKLLQSVLDHYSMGVEVLSIQLKKVDPPEKVISAFRDVQSARADKERAINEAHAYRNEVLPKAKGEAIRIKLDAEAYKSEVINRAQGDAAKFLAVYKEYVNQPAAVRDRMYIEAMEEVLNNMDKVVVTDDIKGLFSYLPLAGAGGKKAGSGG</sequence>
<keyword evidence="4" id="KW-1133">Transmembrane helix</keyword>
<evidence type="ECO:0000256" key="3">
    <source>
        <dbReference type="ARBA" id="ARBA00022692"/>
    </source>
</evidence>
<evidence type="ECO:0000313" key="10">
    <source>
        <dbReference type="Proteomes" id="UP000007307"/>
    </source>
</evidence>
<gene>
    <name evidence="9" type="primary">hflK</name>
    <name evidence="9" type="ordered locus">AMF_803</name>
</gene>
<dbReference type="SUPFAM" id="SSF117892">
    <property type="entry name" value="Band 7/SPFH domain"/>
    <property type="match status" value="1"/>
</dbReference>
<dbReference type="InterPro" id="IPR050710">
    <property type="entry name" value="Band7/mec-2_domain"/>
</dbReference>
<accession>B9KGT1</accession>
<evidence type="ECO:0000256" key="2">
    <source>
        <dbReference type="ARBA" id="ARBA00006971"/>
    </source>
</evidence>
<keyword evidence="10" id="KW-1185">Reference proteome</keyword>
<dbReference type="NCBIfam" id="TIGR01933">
    <property type="entry name" value="hflK"/>
    <property type="match status" value="1"/>
</dbReference>
<comment type="function">
    <text evidence="6">HflC and HflK could encode or regulate a protease.</text>
</comment>
<dbReference type="KEGG" id="amf:AMF_803"/>
<dbReference type="HOGENOM" id="CLU_039173_0_1_5"/>
<evidence type="ECO:0000259" key="8">
    <source>
        <dbReference type="SMART" id="SM00244"/>
    </source>
</evidence>
<protein>
    <recommendedName>
        <fullName evidence="6">Protein HflK</fullName>
    </recommendedName>
</protein>
<dbReference type="InterPro" id="IPR001107">
    <property type="entry name" value="Band_7"/>
</dbReference>
<evidence type="ECO:0000256" key="6">
    <source>
        <dbReference type="RuleBase" id="RU364113"/>
    </source>
</evidence>